<dbReference type="PRINTS" id="PR00080">
    <property type="entry name" value="SDRFAMILY"/>
</dbReference>
<evidence type="ECO:0000256" key="2">
    <source>
        <dbReference type="ARBA" id="ARBA00023002"/>
    </source>
</evidence>
<feature type="region of interest" description="Disordered" evidence="3">
    <location>
        <begin position="1"/>
        <end position="22"/>
    </location>
</feature>
<dbReference type="FunFam" id="3.40.50.720:FF:000084">
    <property type="entry name" value="Short-chain dehydrogenase reductase"/>
    <property type="match status" value="1"/>
</dbReference>
<gene>
    <name evidence="4" type="ORF">SAMN05216522_10258</name>
</gene>
<dbReference type="PANTHER" id="PTHR48107:SF26">
    <property type="entry name" value="OXIDOREDUCTASE, SHORT-CHAIN DEHYDROGENASE_REDUCTASE FAMILY (AFU_ORTHOLOGUE AFUA_4G05870)"/>
    <property type="match status" value="1"/>
</dbReference>
<evidence type="ECO:0000256" key="1">
    <source>
        <dbReference type="ARBA" id="ARBA00006484"/>
    </source>
</evidence>
<dbReference type="OrthoDB" id="9803628at2"/>
<keyword evidence="5" id="KW-1185">Reference proteome</keyword>
<dbReference type="GO" id="GO:0016614">
    <property type="term" value="F:oxidoreductase activity, acting on CH-OH group of donors"/>
    <property type="evidence" value="ECO:0007669"/>
    <property type="project" value="UniProtKB-ARBA"/>
</dbReference>
<protein>
    <submittedName>
        <fullName evidence="4">NAD(P)-dependent dehydrogenase, short-chain alcohol dehydrogenase family</fullName>
    </submittedName>
</protein>
<dbReference type="EMBL" id="FOGC01000002">
    <property type="protein sequence ID" value="SEQ29155.1"/>
    <property type="molecule type" value="Genomic_DNA"/>
</dbReference>
<dbReference type="Gene3D" id="3.40.50.720">
    <property type="entry name" value="NAD(P)-binding Rossmann-like Domain"/>
    <property type="match status" value="1"/>
</dbReference>
<dbReference type="STRING" id="988801.SAMN05216522_10258"/>
<proteinExistence type="inferred from homology"/>
<dbReference type="InterPro" id="IPR020904">
    <property type="entry name" value="Sc_DH/Rdtase_CS"/>
</dbReference>
<dbReference type="RefSeq" id="WP_092672634.1">
    <property type="nucleotide sequence ID" value="NZ_FOGC01000002.1"/>
</dbReference>
<dbReference type="InterPro" id="IPR002347">
    <property type="entry name" value="SDR_fam"/>
</dbReference>
<evidence type="ECO:0000256" key="3">
    <source>
        <dbReference type="SAM" id="MobiDB-lite"/>
    </source>
</evidence>
<sequence>MVKKVEIHAQSQKLPGSEAKLSPKAEMIREDYRGSGKLAGKVALVTGGDSGIGRSAALHFAREGADVAITYLPNNEDEAADARSIKALIEQEGQQCAIYPVDLRKAENCRKLIADVVEAFGKLNVLVNNAGTQYPNEDLTTLSDEQWLNTFDTNIHSIFFLTKAALPHLKEDDSIINTTSVNAYIGPQMLIDYTATKGAIVSFTRALSNQVAGKGIRVNAVAPGPVWTPLQPATLGDYNPELLENFGHETPMGRAGQPSELGPIYVFLASLDSSYISGQVIHPNGGTMVGG</sequence>
<accession>A0A1H9EU25</accession>
<dbReference type="PROSITE" id="PS00061">
    <property type="entry name" value="ADH_SHORT"/>
    <property type="match status" value="1"/>
</dbReference>
<reference evidence="5" key="1">
    <citation type="submission" date="2016-10" db="EMBL/GenBank/DDBJ databases">
        <authorList>
            <person name="Varghese N."/>
            <person name="Submissions S."/>
        </authorList>
    </citation>
    <scope>NUCLEOTIDE SEQUENCE [LARGE SCALE GENOMIC DNA]</scope>
    <source>
        <strain evidence="5">8N4</strain>
    </source>
</reference>
<organism evidence="4 5">
    <name type="scientific">Rosenbergiella nectarea</name>
    <dbReference type="NCBI Taxonomy" id="988801"/>
    <lineage>
        <taxon>Bacteria</taxon>
        <taxon>Pseudomonadati</taxon>
        <taxon>Pseudomonadota</taxon>
        <taxon>Gammaproteobacteria</taxon>
        <taxon>Enterobacterales</taxon>
        <taxon>Erwiniaceae</taxon>
        <taxon>Rosenbergiella</taxon>
    </lineage>
</organism>
<comment type="similarity">
    <text evidence="1">Belongs to the short-chain dehydrogenases/reductases (SDR) family.</text>
</comment>
<evidence type="ECO:0000313" key="4">
    <source>
        <dbReference type="EMBL" id="SEQ29155.1"/>
    </source>
</evidence>
<dbReference type="AlphaFoldDB" id="A0A1H9EU25"/>
<dbReference type="Pfam" id="PF13561">
    <property type="entry name" value="adh_short_C2"/>
    <property type="match status" value="1"/>
</dbReference>
<dbReference type="SUPFAM" id="SSF51735">
    <property type="entry name" value="NAD(P)-binding Rossmann-fold domains"/>
    <property type="match status" value="1"/>
</dbReference>
<dbReference type="PANTHER" id="PTHR48107">
    <property type="entry name" value="NADPH-DEPENDENT ALDEHYDE REDUCTASE-LIKE PROTEIN, CHLOROPLASTIC-RELATED"/>
    <property type="match status" value="1"/>
</dbReference>
<keyword evidence="2" id="KW-0560">Oxidoreductase</keyword>
<name>A0A1H9EU25_9GAMM</name>
<dbReference type="PRINTS" id="PR00081">
    <property type="entry name" value="GDHRDH"/>
</dbReference>
<dbReference type="Proteomes" id="UP000242515">
    <property type="component" value="Unassembled WGS sequence"/>
</dbReference>
<dbReference type="InterPro" id="IPR036291">
    <property type="entry name" value="NAD(P)-bd_dom_sf"/>
</dbReference>
<evidence type="ECO:0000313" key="5">
    <source>
        <dbReference type="Proteomes" id="UP000242515"/>
    </source>
</evidence>